<dbReference type="PANTHER" id="PTHR43685:SF2">
    <property type="entry name" value="GLYCOSYLTRANSFERASE 2-LIKE DOMAIN-CONTAINING PROTEIN"/>
    <property type="match status" value="1"/>
</dbReference>
<dbReference type="Pfam" id="PF13641">
    <property type="entry name" value="Glyco_tranf_2_3"/>
    <property type="match status" value="1"/>
</dbReference>
<organism evidence="1 2">
    <name type="scientific">Caballeronia glathei</name>
    <dbReference type="NCBI Taxonomy" id="60547"/>
    <lineage>
        <taxon>Bacteria</taxon>
        <taxon>Pseudomonadati</taxon>
        <taxon>Pseudomonadota</taxon>
        <taxon>Betaproteobacteria</taxon>
        <taxon>Burkholderiales</taxon>
        <taxon>Burkholderiaceae</taxon>
        <taxon>Caballeronia</taxon>
    </lineage>
</organism>
<dbReference type="CDD" id="cd06423">
    <property type="entry name" value="CESA_like"/>
    <property type="match status" value="1"/>
</dbReference>
<keyword evidence="2" id="KW-1185">Reference proteome</keyword>
<dbReference type="AlphaFoldDB" id="A0A069PQY2"/>
<dbReference type="EMBL" id="JFHC01000011">
    <property type="protein sequence ID" value="KDR43025.1"/>
    <property type="molecule type" value="Genomic_DNA"/>
</dbReference>
<gene>
    <name evidence="1" type="ORF">BG61_04070</name>
</gene>
<dbReference type="GO" id="GO:0016740">
    <property type="term" value="F:transferase activity"/>
    <property type="evidence" value="ECO:0007669"/>
    <property type="project" value="UniProtKB-KW"/>
</dbReference>
<reference evidence="1 2" key="1">
    <citation type="submission" date="2014-03" db="EMBL/GenBank/DDBJ databases">
        <title>Draft Genome Sequences of Four Burkholderia Strains.</title>
        <authorList>
            <person name="Liu X.Y."/>
            <person name="Li C.X."/>
            <person name="Xu J.H."/>
        </authorList>
    </citation>
    <scope>NUCLEOTIDE SEQUENCE [LARGE SCALE GENOMIC DNA]</scope>
    <source>
        <strain evidence="1 2">DSM 50014</strain>
    </source>
</reference>
<accession>A0A069PQY2</accession>
<proteinExistence type="predicted"/>
<dbReference type="InterPro" id="IPR029044">
    <property type="entry name" value="Nucleotide-diphossugar_trans"/>
</dbReference>
<dbReference type="Gene3D" id="3.90.550.10">
    <property type="entry name" value="Spore Coat Polysaccharide Biosynthesis Protein SpsA, Chain A"/>
    <property type="match status" value="1"/>
</dbReference>
<dbReference type="SUPFAM" id="SSF53448">
    <property type="entry name" value="Nucleotide-diphospho-sugar transferases"/>
    <property type="match status" value="1"/>
</dbReference>
<protein>
    <submittedName>
        <fullName evidence="1">Glycosyl transferase</fullName>
    </submittedName>
</protein>
<keyword evidence="1" id="KW-0808">Transferase</keyword>
<evidence type="ECO:0000313" key="1">
    <source>
        <dbReference type="EMBL" id="KDR43025.1"/>
    </source>
</evidence>
<comment type="caution">
    <text evidence="1">The sequence shown here is derived from an EMBL/GenBank/DDBJ whole genome shotgun (WGS) entry which is preliminary data.</text>
</comment>
<name>A0A069PQY2_9BURK</name>
<dbReference type="PANTHER" id="PTHR43685">
    <property type="entry name" value="GLYCOSYLTRANSFERASE"/>
    <property type="match status" value="1"/>
</dbReference>
<sequence length="326" mass="35888">MKVSVLVPTYRRPTDLLKCLQALAMQEMPATEVLVVCRTDDQDTHDALELLPAPSRDLPIRVVSVTDGGQVAALNAGIAACACEIVCITDDDAMPHPDWIRRIVAHFEADPAIGGVGGLDRLHVGGRLLTGRHKQVGIVQASGRTVGNHHLGYGAPRCVDILKGANMSFRAEVVKAIGVDRRLKGTGAQVHNDMGLSLAVRRTGMKLLYDPLVQVDHYQAERFDEDSRTAPALIAHANSSYNLNLVLLDHFPGERGLKVWRWYRLVGTRDAPGLVQVVRMLLKGERGIFRRWHAVRQGAHAALRDVRGHGETMRRPSTAIHVERNH</sequence>
<dbReference type="InterPro" id="IPR050834">
    <property type="entry name" value="Glycosyltransf_2"/>
</dbReference>
<dbReference type="Proteomes" id="UP000027466">
    <property type="component" value="Unassembled WGS sequence"/>
</dbReference>
<dbReference type="STRING" id="60547.GCA_000751215_02124"/>
<evidence type="ECO:0000313" key="2">
    <source>
        <dbReference type="Proteomes" id="UP000027466"/>
    </source>
</evidence>